<dbReference type="AlphaFoldDB" id="A0AAD4Q4I6"/>
<comment type="subcellular location">
    <subcellularLocation>
        <location evidence="1">Membrane</location>
        <topology evidence="1">Multi-pass membrane protein</topology>
    </subcellularLocation>
</comment>
<feature type="transmembrane region" description="Helical" evidence="6">
    <location>
        <begin position="415"/>
        <end position="433"/>
    </location>
</feature>
<feature type="transmembrane region" description="Helical" evidence="6">
    <location>
        <begin position="289"/>
        <end position="314"/>
    </location>
</feature>
<evidence type="ECO:0000256" key="4">
    <source>
        <dbReference type="ARBA" id="ARBA00022989"/>
    </source>
</evidence>
<evidence type="ECO:0000256" key="2">
    <source>
        <dbReference type="ARBA" id="ARBA00022448"/>
    </source>
</evidence>
<sequence length="508" mass="56363">MTHASSLRDSDNNTTTYVSNEKFSDIQKQDVEQASDVFHNIDEKKVLRKMDLRLLPMLSILYLLCFLDRGNIGNAKIEGLPEELGLVGPQYNLCLTVFFFTYAAFEVPSNLLLKRLRPSIWLPSIMVAWGVVMTLMGVVQNYAGLLTARIFLGVAEAGLYPGVAFYITMWYCRHEAQYRQALFFSSASIAGAFSGLLAYAIAKMNGVGGYSGWRWIFILEGLATVVVGFISFFVIHDFPETASFLTKDEREWVVARLRNQNTDSRGRQLVDEETFSWKYVRDAFTDWQVYLALIMYWGIVCPLYGISFFLPTIIKDLGYSSSTAQLLTLPIYITAAIVSVIAALFSDKAGQRSPFILGFFLCIIAGFIICIVSSGRGVPGVVYFGTFLAVVGIYPAFPGNVTWLSNNLAGGYKRAAGMAIHIGIGNLGGAMASNFYRTQDAPKYILGHALELGFAVAGTLAVLILRFSYQRVNFRREEALANEDSTTGPSVATSSERGDRSLTFRYML</sequence>
<feature type="transmembrane region" description="Helical" evidence="6">
    <location>
        <begin position="52"/>
        <end position="70"/>
    </location>
</feature>
<keyword evidence="5 6" id="KW-0472">Membrane</keyword>
<feature type="transmembrane region" description="Helical" evidence="6">
    <location>
        <begin position="90"/>
        <end position="113"/>
    </location>
</feature>
<evidence type="ECO:0000313" key="8">
    <source>
        <dbReference type="EMBL" id="KAH8703055.1"/>
    </source>
</evidence>
<name>A0AAD4Q4I6_9EURO</name>
<evidence type="ECO:0000256" key="3">
    <source>
        <dbReference type="ARBA" id="ARBA00022692"/>
    </source>
</evidence>
<dbReference type="PANTHER" id="PTHR43791">
    <property type="entry name" value="PERMEASE-RELATED"/>
    <property type="match status" value="1"/>
</dbReference>
<dbReference type="GeneID" id="70242781"/>
<feature type="domain" description="Major facilitator superfamily (MFS) profile" evidence="7">
    <location>
        <begin position="54"/>
        <end position="476"/>
    </location>
</feature>
<gene>
    <name evidence="8" type="ORF">BGW36DRAFT_311985</name>
</gene>
<dbReference type="CDD" id="cd17327">
    <property type="entry name" value="MFS_FEN2_like"/>
    <property type="match status" value="1"/>
</dbReference>
<feature type="transmembrane region" description="Helical" evidence="6">
    <location>
        <begin position="445"/>
        <end position="467"/>
    </location>
</feature>
<keyword evidence="4 6" id="KW-1133">Transmembrane helix</keyword>
<dbReference type="InterPro" id="IPR036259">
    <property type="entry name" value="MFS_trans_sf"/>
</dbReference>
<dbReference type="FunFam" id="1.20.1250.20:FF:000034">
    <property type="entry name" value="MFS general substrate transporter"/>
    <property type="match status" value="1"/>
</dbReference>
<dbReference type="RefSeq" id="XP_046076073.1">
    <property type="nucleotide sequence ID" value="XM_046212494.1"/>
</dbReference>
<keyword evidence="3 6" id="KW-0812">Transmembrane</keyword>
<feature type="transmembrane region" description="Helical" evidence="6">
    <location>
        <begin position="150"/>
        <end position="169"/>
    </location>
</feature>
<dbReference type="Proteomes" id="UP001201262">
    <property type="component" value="Unassembled WGS sequence"/>
</dbReference>
<dbReference type="SUPFAM" id="SSF103473">
    <property type="entry name" value="MFS general substrate transporter"/>
    <property type="match status" value="1"/>
</dbReference>
<evidence type="ECO:0000259" key="7">
    <source>
        <dbReference type="PROSITE" id="PS50850"/>
    </source>
</evidence>
<comment type="caution">
    <text evidence="8">The sequence shown here is derived from an EMBL/GenBank/DDBJ whole genome shotgun (WGS) entry which is preliminary data.</text>
</comment>
<keyword evidence="9" id="KW-1185">Reference proteome</keyword>
<keyword evidence="2" id="KW-0813">Transport</keyword>
<feature type="transmembrane region" description="Helical" evidence="6">
    <location>
        <begin position="357"/>
        <end position="375"/>
    </location>
</feature>
<organism evidence="8 9">
    <name type="scientific">Talaromyces proteolyticus</name>
    <dbReference type="NCBI Taxonomy" id="1131652"/>
    <lineage>
        <taxon>Eukaryota</taxon>
        <taxon>Fungi</taxon>
        <taxon>Dikarya</taxon>
        <taxon>Ascomycota</taxon>
        <taxon>Pezizomycotina</taxon>
        <taxon>Eurotiomycetes</taxon>
        <taxon>Eurotiomycetidae</taxon>
        <taxon>Eurotiales</taxon>
        <taxon>Trichocomaceae</taxon>
        <taxon>Talaromyces</taxon>
        <taxon>Talaromyces sect. Bacilispori</taxon>
    </lineage>
</organism>
<dbReference type="GO" id="GO:0022857">
    <property type="term" value="F:transmembrane transporter activity"/>
    <property type="evidence" value="ECO:0007669"/>
    <property type="project" value="InterPro"/>
</dbReference>
<feature type="transmembrane region" description="Helical" evidence="6">
    <location>
        <begin position="213"/>
        <end position="235"/>
    </location>
</feature>
<dbReference type="PROSITE" id="PS50850">
    <property type="entry name" value="MFS"/>
    <property type="match status" value="1"/>
</dbReference>
<dbReference type="GO" id="GO:0016020">
    <property type="term" value="C:membrane"/>
    <property type="evidence" value="ECO:0007669"/>
    <property type="project" value="UniProtKB-SubCell"/>
</dbReference>
<evidence type="ECO:0000256" key="5">
    <source>
        <dbReference type="ARBA" id="ARBA00023136"/>
    </source>
</evidence>
<evidence type="ECO:0000256" key="6">
    <source>
        <dbReference type="SAM" id="Phobius"/>
    </source>
</evidence>
<reference evidence="8" key="1">
    <citation type="submission" date="2021-12" db="EMBL/GenBank/DDBJ databases">
        <title>Convergent genome expansion in fungi linked to evolution of root-endophyte symbiosis.</title>
        <authorList>
            <consortium name="DOE Joint Genome Institute"/>
            <person name="Ke Y.-H."/>
            <person name="Bonito G."/>
            <person name="Liao H.-L."/>
            <person name="Looney B."/>
            <person name="Rojas-Flechas A."/>
            <person name="Nash J."/>
            <person name="Hameed K."/>
            <person name="Schadt C."/>
            <person name="Martin F."/>
            <person name="Crous P.W."/>
            <person name="Miettinen O."/>
            <person name="Magnuson J.K."/>
            <person name="Labbe J."/>
            <person name="Jacobson D."/>
            <person name="Doktycz M.J."/>
            <person name="Veneault-Fourrey C."/>
            <person name="Kuo A."/>
            <person name="Mondo S."/>
            <person name="Calhoun S."/>
            <person name="Riley R."/>
            <person name="Ohm R."/>
            <person name="LaButti K."/>
            <person name="Andreopoulos B."/>
            <person name="Pangilinan J."/>
            <person name="Nolan M."/>
            <person name="Tritt A."/>
            <person name="Clum A."/>
            <person name="Lipzen A."/>
            <person name="Daum C."/>
            <person name="Barry K."/>
            <person name="Grigoriev I.V."/>
            <person name="Vilgalys R."/>
        </authorList>
    </citation>
    <scope>NUCLEOTIDE SEQUENCE</scope>
    <source>
        <strain evidence="8">PMI_201</strain>
    </source>
</reference>
<feature type="transmembrane region" description="Helical" evidence="6">
    <location>
        <begin position="181"/>
        <end position="201"/>
    </location>
</feature>
<dbReference type="InterPro" id="IPR011701">
    <property type="entry name" value="MFS"/>
</dbReference>
<feature type="transmembrane region" description="Helical" evidence="6">
    <location>
        <begin position="381"/>
        <end position="403"/>
    </location>
</feature>
<protein>
    <submittedName>
        <fullName evidence="8">MFS nicotinic acid transporter Tna1</fullName>
    </submittedName>
</protein>
<feature type="transmembrane region" description="Helical" evidence="6">
    <location>
        <begin position="326"/>
        <end position="345"/>
    </location>
</feature>
<evidence type="ECO:0000313" key="9">
    <source>
        <dbReference type="Proteomes" id="UP001201262"/>
    </source>
</evidence>
<feature type="transmembrane region" description="Helical" evidence="6">
    <location>
        <begin position="120"/>
        <end position="138"/>
    </location>
</feature>
<proteinExistence type="predicted"/>
<dbReference type="PANTHER" id="PTHR43791:SF18">
    <property type="entry name" value="NICOTINIC ACID TRANSPORTER TNA1, PUTATIVE (AFU_ORTHOLOGUE AFUA_3G03820)-RELATED"/>
    <property type="match status" value="1"/>
</dbReference>
<dbReference type="FunFam" id="1.20.1250.20:FF:000068">
    <property type="entry name" value="MFS general substrate transporter"/>
    <property type="match status" value="1"/>
</dbReference>
<accession>A0AAD4Q4I6</accession>
<dbReference type="Gene3D" id="1.20.1250.20">
    <property type="entry name" value="MFS general substrate transporter like domains"/>
    <property type="match status" value="2"/>
</dbReference>
<dbReference type="EMBL" id="JAJTJA010000002">
    <property type="protein sequence ID" value="KAH8703055.1"/>
    <property type="molecule type" value="Genomic_DNA"/>
</dbReference>
<dbReference type="Pfam" id="PF07690">
    <property type="entry name" value="MFS_1"/>
    <property type="match status" value="1"/>
</dbReference>
<evidence type="ECO:0000256" key="1">
    <source>
        <dbReference type="ARBA" id="ARBA00004141"/>
    </source>
</evidence>
<dbReference type="InterPro" id="IPR020846">
    <property type="entry name" value="MFS_dom"/>
</dbReference>